<evidence type="ECO:0000256" key="1">
    <source>
        <dbReference type="ARBA" id="ARBA00004167"/>
    </source>
</evidence>
<keyword evidence="5" id="KW-0677">Repeat</keyword>
<dbReference type="InterPro" id="IPR036179">
    <property type="entry name" value="Ig-like_dom_sf"/>
</dbReference>
<dbReference type="PANTHER" id="PTHR44170:SF40">
    <property type="entry name" value="IMMUNOGLOBULIN SUPERFAMILY DCC SUBCLASS MEMBER 3 ISOFORM X1-RELATED"/>
    <property type="match status" value="1"/>
</dbReference>
<dbReference type="InterPro" id="IPR013783">
    <property type="entry name" value="Ig-like_fold"/>
</dbReference>
<organism evidence="17 18">
    <name type="scientific">Pelusios castaneus</name>
    <name type="common">West African mud turtle</name>
    <dbReference type="NCBI Taxonomy" id="367368"/>
    <lineage>
        <taxon>Eukaryota</taxon>
        <taxon>Metazoa</taxon>
        <taxon>Chordata</taxon>
        <taxon>Craniata</taxon>
        <taxon>Vertebrata</taxon>
        <taxon>Euteleostomi</taxon>
        <taxon>Archelosauria</taxon>
        <taxon>Testudinata</taxon>
        <taxon>Testudines</taxon>
        <taxon>Pleurodira</taxon>
        <taxon>Pelomedusidae</taxon>
        <taxon>Pelusios</taxon>
    </lineage>
</organism>
<dbReference type="SUPFAM" id="SSF49265">
    <property type="entry name" value="Fibronectin type III"/>
    <property type="match status" value="1"/>
</dbReference>
<dbReference type="SMART" id="SM00060">
    <property type="entry name" value="FN3"/>
    <property type="match status" value="1"/>
</dbReference>
<dbReference type="Proteomes" id="UP000694393">
    <property type="component" value="Unplaced"/>
</dbReference>
<keyword evidence="18" id="KW-1185">Reference proteome</keyword>
<feature type="domain" description="Ig-like" evidence="15">
    <location>
        <begin position="123"/>
        <end position="204"/>
    </location>
</feature>
<dbReference type="InterPro" id="IPR007110">
    <property type="entry name" value="Ig-like_dom"/>
</dbReference>
<evidence type="ECO:0000256" key="12">
    <source>
        <dbReference type="ARBA" id="ARBA00076721"/>
    </source>
</evidence>
<dbReference type="InterPro" id="IPR003961">
    <property type="entry name" value="FN3_dom"/>
</dbReference>
<keyword evidence="8" id="KW-1015">Disulfide bond</keyword>
<feature type="region of interest" description="Disordered" evidence="13">
    <location>
        <begin position="692"/>
        <end position="736"/>
    </location>
</feature>
<reference evidence="17" key="1">
    <citation type="submission" date="2025-08" db="UniProtKB">
        <authorList>
            <consortium name="Ensembl"/>
        </authorList>
    </citation>
    <scope>IDENTIFICATION</scope>
</reference>
<feature type="compositionally biased region" description="Low complexity" evidence="13">
    <location>
        <begin position="695"/>
        <end position="704"/>
    </location>
</feature>
<keyword evidence="10" id="KW-0393">Immunoglobulin domain</keyword>
<proteinExistence type="inferred from homology"/>
<dbReference type="Ensembl" id="ENSPCET00000004584.1">
    <property type="protein sequence ID" value="ENSPCEP00000004435.1"/>
    <property type="gene ID" value="ENSPCEG00000003546.1"/>
</dbReference>
<sequence>MAASPPPTGLGHPSELAFLLEPADVIAVRARPLVLHCQVEGEPPISITWHRNGVLLANDSHTAILANGSLRIESFHHRPRSGAATNESSVGDYSCAAQNRDGLLVSRKARVQLATLSKFHMHPASMAVEEGGVARFQCLIQGVPEATITWEHDRRALPPDSHRFTLLPAGILQITGVRQADVGAYRCVASNIANIRYSQEAQLGISGESSKRYKEPMILSGPQNLTITVHQTAILECIATGNPQPIVSWSRLDGRSIGVEGIQVLGTGNLMISDVSVQHAGVYVCAANRPGTRVRRTAQGILMVQAPPEFVQWPQSMVKPLGSSAMFTCVAQGVPEPRLVWLKNGEMLTPGENIKLTHNNSTLMLQRLAPADEAIYQCIAENSAGTNQASARLAVTPAKELPSAPQGVQARALSTTSLQVSWQQPPREVTESIIGYVLHIRRAGGDRELQEAVRKTTFQHVFTGLAPATTYRLHLRAYSPQGASQDSAPVLATTMGSRKCPPTGIAAAPMPRHGAWGGSAGDPKLQGKGVEGWSLAGPEPFLPTSRLLMSYGSFPTEPYTIYELKLQAFNGDGDGNSTVQVVRLEEGAEPRCPCQGEGESSLAGVVVGVHIGSACIIFCLLCLVFGYRPGLSRSRPWAPGALDWHSPGLTWLQALGIMQAPGTFPKAPPPTHPQLTSDLPLQPVLQEGRSAHLEGAPGAGASPAPCHPQSAHPAGQGRGGSHAWGDDRAGYTGEDGGRGPAAWHGAGTLCWAMACGWGRLEMKRWPGQLCQPHPIPVGHRPKKGSRAVATSALGESWTLPCPTDPSLGQGQGDSTRHSRSIDPNLSSSHRPCQAWM</sequence>
<dbReference type="Gene3D" id="2.60.40.10">
    <property type="entry name" value="Immunoglobulins"/>
    <property type="match status" value="5"/>
</dbReference>
<dbReference type="InterPro" id="IPR003599">
    <property type="entry name" value="Ig_sub"/>
</dbReference>
<dbReference type="InterPro" id="IPR036116">
    <property type="entry name" value="FN3_sf"/>
</dbReference>
<evidence type="ECO:0000259" key="16">
    <source>
        <dbReference type="PROSITE" id="PS50853"/>
    </source>
</evidence>
<dbReference type="PROSITE" id="PS50853">
    <property type="entry name" value="FN3"/>
    <property type="match status" value="1"/>
</dbReference>
<dbReference type="InterPro" id="IPR003598">
    <property type="entry name" value="Ig_sub2"/>
</dbReference>
<evidence type="ECO:0000256" key="6">
    <source>
        <dbReference type="ARBA" id="ARBA00022989"/>
    </source>
</evidence>
<dbReference type="GO" id="GO:0098609">
    <property type="term" value="P:cell-cell adhesion"/>
    <property type="evidence" value="ECO:0007669"/>
    <property type="project" value="TreeGrafter"/>
</dbReference>
<keyword evidence="3 14" id="KW-0812">Transmembrane</keyword>
<evidence type="ECO:0000256" key="10">
    <source>
        <dbReference type="ARBA" id="ARBA00023319"/>
    </source>
</evidence>
<dbReference type="GO" id="GO:0016020">
    <property type="term" value="C:membrane"/>
    <property type="evidence" value="ECO:0007669"/>
    <property type="project" value="UniProtKB-SubCell"/>
</dbReference>
<evidence type="ECO:0000256" key="4">
    <source>
        <dbReference type="ARBA" id="ARBA00022729"/>
    </source>
</evidence>
<evidence type="ECO:0000256" key="3">
    <source>
        <dbReference type="ARBA" id="ARBA00022692"/>
    </source>
</evidence>
<dbReference type="SMART" id="SM00409">
    <property type="entry name" value="IG"/>
    <property type="match status" value="4"/>
</dbReference>
<protein>
    <recommendedName>
        <fullName evidence="11">Immunoglobulin superfamily DCC subclass member 3</fullName>
    </recommendedName>
    <alternativeName>
        <fullName evidence="12">Putative neuronal cell adhesion molecule</fullName>
    </alternativeName>
</protein>
<evidence type="ECO:0000313" key="17">
    <source>
        <dbReference type="Ensembl" id="ENSPCEP00000004435.1"/>
    </source>
</evidence>
<keyword evidence="6 14" id="KW-1133">Transmembrane helix</keyword>
<keyword evidence="9" id="KW-0325">Glycoprotein</keyword>
<name>A0A8C8VFT6_9SAUR</name>
<reference evidence="17" key="2">
    <citation type="submission" date="2025-09" db="UniProtKB">
        <authorList>
            <consortium name="Ensembl"/>
        </authorList>
    </citation>
    <scope>IDENTIFICATION</scope>
</reference>
<comment type="subcellular location">
    <subcellularLocation>
        <location evidence="1">Membrane</location>
        <topology evidence="1">Single-pass membrane protein</topology>
    </subcellularLocation>
</comment>
<evidence type="ECO:0000256" key="8">
    <source>
        <dbReference type="ARBA" id="ARBA00023157"/>
    </source>
</evidence>
<dbReference type="InterPro" id="IPR013098">
    <property type="entry name" value="Ig_I-set"/>
</dbReference>
<dbReference type="PROSITE" id="PS50835">
    <property type="entry name" value="IG_LIKE"/>
    <property type="match status" value="4"/>
</dbReference>
<evidence type="ECO:0000256" key="9">
    <source>
        <dbReference type="ARBA" id="ARBA00023180"/>
    </source>
</evidence>
<feature type="region of interest" description="Disordered" evidence="13">
    <location>
        <begin position="796"/>
        <end position="836"/>
    </location>
</feature>
<dbReference type="FunFam" id="2.60.40.10:FF:000189">
    <property type="entry name" value="Neogenin isoform 3"/>
    <property type="match status" value="1"/>
</dbReference>
<dbReference type="FunFam" id="2.60.40.10:FF:000299">
    <property type="entry name" value="protogenin isoform X2"/>
    <property type="match status" value="1"/>
</dbReference>
<dbReference type="SMART" id="SM00408">
    <property type="entry name" value="IGc2"/>
    <property type="match status" value="4"/>
</dbReference>
<feature type="domain" description="Ig-like" evidence="15">
    <location>
        <begin position="13"/>
        <end position="117"/>
    </location>
</feature>
<feature type="compositionally biased region" description="Polar residues" evidence="13">
    <location>
        <begin position="821"/>
        <end position="830"/>
    </location>
</feature>
<dbReference type="CDD" id="cd00063">
    <property type="entry name" value="FN3"/>
    <property type="match status" value="1"/>
</dbReference>
<dbReference type="FunFam" id="2.60.40.10:FF:000930">
    <property type="entry name" value="immunoglobulin superfamily DCC subclass member 3"/>
    <property type="match status" value="1"/>
</dbReference>
<evidence type="ECO:0000259" key="15">
    <source>
        <dbReference type="PROSITE" id="PS50835"/>
    </source>
</evidence>
<dbReference type="SUPFAM" id="SSF48726">
    <property type="entry name" value="Immunoglobulin"/>
    <property type="match status" value="4"/>
</dbReference>
<evidence type="ECO:0000256" key="11">
    <source>
        <dbReference type="ARBA" id="ARBA00067436"/>
    </source>
</evidence>
<evidence type="ECO:0000313" key="18">
    <source>
        <dbReference type="Proteomes" id="UP000694393"/>
    </source>
</evidence>
<evidence type="ECO:0000256" key="2">
    <source>
        <dbReference type="ARBA" id="ARBA00009588"/>
    </source>
</evidence>
<evidence type="ECO:0000256" key="13">
    <source>
        <dbReference type="SAM" id="MobiDB-lite"/>
    </source>
</evidence>
<comment type="similarity">
    <text evidence="2">Belongs to the immunoglobulin superfamily. DCC family.</text>
</comment>
<dbReference type="AlphaFoldDB" id="A0A8C8VFT6"/>
<evidence type="ECO:0000256" key="14">
    <source>
        <dbReference type="SAM" id="Phobius"/>
    </source>
</evidence>
<dbReference type="Pfam" id="PF13927">
    <property type="entry name" value="Ig_3"/>
    <property type="match status" value="3"/>
</dbReference>
<feature type="domain" description="Fibronectin type-III" evidence="16">
    <location>
        <begin position="404"/>
        <end position="497"/>
    </location>
</feature>
<evidence type="ECO:0000256" key="7">
    <source>
        <dbReference type="ARBA" id="ARBA00023136"/>
    </source>
</evidence>
<keyword evidence="4" id="KW-0732">Signal</keyword>
<feature type="domain" description="Ig-like" evidence="15">
    <location>
        <begin position="216"/>
        <end position="299"/>
    </location>
</feature>
<dbReference type="Pfam" id="PF07679">
    <property type="entry name" value="I-set"/>
    <property type="match status" value="1"/>
</dbReference>
<feature type="transmembrane region" description="Helical" evidence="14">
    <location>
        <begin position="602"/>
        <end position="627"/>
    </location>
</feature>
<dbReference type="Pfam" id="PF00041">
    <property type="entry name" value="fn3"/>
    <property type="match status" value="1"/>
</dbReference>
<feature type="domain" description="Ig-like" evidence="15">
    <location>
        <begin position="308"/>
        <end position="394"/>
    </location>
</feature>
<dbReference type="FunFam" id="2.60.40.10:FF:000577">
    <property type="entry name" value="immunoglobulin superfamily DCC subclass member 3"/>
    <property type="match status" value="1"/>
</dbReference>
<dbReference type="PANTHER" id="PTHR44170">
    <property type="entry name" value="PROTEIN SIDEKICK"/>
    <property type="match status" value="1"/>
</dbReference>
<accession>A0A8C8VFT6</accession>
<keyword evidence="7 14" id="KW-0472">Membrane</keyword>
<evidence type="ECO:0000256" key="5">
    <source>
        <dbReference type="ARBA" id="ARBA00022737"/>
    </source>
</evidence>